<dbReference type="EMBL" id="CP041345">
    <property type="protein sequence ID" value="QKG80975.1"/>
    <property type="molecule type" value="Genomic_DNA"/>
</dbReference>
<evidence type="ECO:0000313" key="1">
    <source>
        <dbReference type="EMBL" id="QKG80975.1"/>
    </source>
</evidence>
<proteinExistence type="predicted"/>
<reference evidence="1 2" key="1">
    <citation type="submission" date="2019-07" db="EMBL/GenBank/DDBJ databases">
        <title>Thalassofilum flectens gen. nov., sp. nov., a novel moderate thermophilic anaerobe from a shallow sea hot spring in Kunashir Island (Russia), representing a new family in the order Bacteroidales, and proposal of Thalassofilacea fam. nov.</title>
        <authorList>
            <person name="Kochetkova T.V."/>
            <person name="Podosokorskaya O.A."/>
            <person name="Novikov A."/>
            <person name="Elcheninov A.G."/>
            <person name="Toshchakov S.V."/>
            <person name="Kublanov I.V."/>
        </authorList>
    </citation>
    <scope>NUCLEOTIDE SEQUENCE [LARGE SCALE GENOMIC DNA]</scope>
    <source>
        <strain evidence="1 2">38-H</strain>
    </source>
</reference>
<dbReference type="RefSeq" id="WP_173076269.1">
    <property type="nucleotide sequence ID" value="NZ_CP041345.1"/>
</dbReference>
<organism evidence="1 2">
    <name type="scientific">Tenuifilum thalassicum</name>
    <dbReference type="NCBI Taxonomy" id="2590900"/>
    <lineage>
        <taxon>Bacteria</taxon>
        <taxon>Pseudomonadati</taxon>
        <taxon>Bacteroidota</taxon>
        <taxon>Bacteroidia</taxon>
        <taxon>Bacteroidales</taxon>
        <taxon>Tenuifilaceae</taxon>
        <taxon>Tenuifilum</taxon>
    </lineage>
</organism>
<dbReference type="AlphaFoldDB" id="A0A7D3XMA5"/>
<evidence type="ECO:0000313" key="2">
    <source>
        <dbReference type="Proteomes" id="UP000500961"/>
    </source>
</evidence>
<sequence length="197" mass="22578">MRKIFIAGILFLSTTILKSQDSISVWRVRGVKSVKLFTSIAYHEGQREMGVGIPLGIGFQMQYFRGRLRVNSSIQAASFRNFAITDVPDNYYRVTTLGIYADFDLFRYRSFSIFLSAGTGLSYSRGMIASWWDVNTGSPISERTFNRWYPLMYAGYGLRIAPRKSRYAIEVFLPPGGHACQNSFQFHLIRIGVDFRF</sequence>
<dbReference type="Proteomes" id="UP000500961">
    <property type="component" value="Chromosome"/>
</dbReference>
<gene>
    <name evidence="1" type="ORF">FHG85_12120</name>
</gene>
<protein>
    <recommendedName>
        <fullName evidence="3">Outer membrane protein beta-barrel domain-containing protein</fullName>
    </recommendedName>
</protein>
<keyword evidence="2" id="KW-1185">Reference proteome</keyword>
<name>A0A7D3XMA5_9BACT</name>
<dbReference type="KEGG" id="ttz:FHG85_12120"/>
<accession>A0A7D3XMA5</accession>
<evidence type="ECO:0008006" key="3">
    <source>
        <dbReference type="Google" id="ProtNLM"/>
    </source>
</evidence>